<evidence type="ECO:0000313" key="3">
    <source>
        <dbReference type="Proteomes" id="UP000195447"/>
    </source>
</evidence>
<evidence type="ECO:0000313" key="2">
    <source>
        <dbReference type="EMBL" id="OUP61951.1"/>
    </source>
</evidence>
<name>A0A1Y4M3L8_9FIRM</name>
<dbReference type="RefSeq" id="WP_087158014.1">
    <property type="nucleotide sequence ID" value="NZ_NFKM01000001.1"/>
</dbReference>
<dbReference type="Proteomes" id="UP000195447">
    <property type="component" value="Unassembled WGS sequence"/>
</dbReference>
<keyword evidence="3" id="KW-1185">Reference proteome</keyword>
<sequence>MKQTILLLCMLTFLCPTPIVASEISSMETTNIIVRADIKEWKYKFINGKLYKRLWNSTQRRWETDWIPV</sequence>
<dbReference type="EMBL" id="NFKM01000001">
    <property type="protein sequence ID" value="OUP61951.1"/>
    <property type="molecule type" value="Genomic_DNA"/>
</dbReference>
<keyword evidence="1" id="KW-0732">Signal</keyword>
<evidence type="ECO:0000256" key="1">
    <source>
        <dbReference type="SAM" id="SignalP"/>
    </source>
</evidence>
<protein>
    <submittedName>
        <fullName evidence="2">Uncharacterized protein</fullName>
    </submittedName>
</protein>
<organism evidence="2 3">
    <name type="scientific">Faecalitalea cylindroides</name>
    <dbReference type="NCBI Taxonomy" id="39483"/>
    <lineage>
        <taxon>Bacteria</taxon>
        <taxon>Bacillati</taxon>
        <taxon>Bacillota</taxon>
        <taxon>Erysipelotrichia</taxon>
        <taxon>Erysipelotrichales</taxon>
        <taxon>Erysipelotrichaceae</taxon>
        <taxon>Faecalitalea</taxon>
    </lineage>
</organism>
<comment type="caution">
    <text evidence="2">The sequence shown here is derived from an EMBL/GenBank/DDBJ whole genome shotgun (WGS) entry which is preliminary data.</text>
</comment>
<feature type="chain" id="PRO_5013277560" evidence="1">
    <location>
        <begin position="22"/>
        <end position="69"/>
    </location>
</feature>
<reference evidence="3" key="1">
    <citation type="submission" date="2017-04" db="EMBL/GenBank/DDBJ databases">
        <title>Function of individual gut microbiota members based on whole genome sequencing of pure cultures obtained from chicken caecum.</title>
        <authorList>
            <person name="Medvecky M."/>
            <person name="Cejkova D."/>
            <person name="Polansky O."/>
            <person name="Karasova D."/>
            <person name="Kubasova T."/>
            <person name="Cizek A."/>
            <person name="Rychlik I."/>
        </authorList>
    </citation>
    <scope>NUCLEOTIDE SEQUENCE [LARGE SCALE GENOMIC DNA]</scope>
    <source>
        <strain evidence="3">An178</strain>
    </source>
</reference>
<gene>
    <name evidence="2" type="ORF">B5F14_00775</name>
</gene>
<proteinExistence type="predicted"/>
<accession>A0A1Y4M3L8</accession>
<feature type="signal peptide" evidence="1">
    <location>
        <begin position="1"/>
        <end position="21"/>
    </location>
</feature>
<dbReference type="AlphaFoldDB" id="A0A1Y4M3L8"/>